<comment type="caution">
    <text evidence="2">The sequence shown here is derived from an EMBL/GenBank/DDBJ whole genome shotgun (WGS) entry which is preliminary data.</text>
</comment>
<evidence type="ECO:0000259" key="1">
    <source>
        <dbReference type="PROSITE" id="PS51740"/>
    </source>
</evidence>
<gene>
    <name evidence="2" type="ORF">J4215_04150</name>
</gene>
<proteinExistence type="predicted"/>
<evidence type="ECO:0000313" key="3">
    <source>
        <dbReference type="Proteomes" id="UP000675968"/>
    </source>
</evidence>
<dbReference type="NCBIfam" id="TIGR01439">
    <property type="entry name" value="lp_hng_hel_AbrB"/>
    <property type="match status" value="1"/>
</dbReference>
<dbReference type="Gene3D" id="2.10.260.10">
    <property type="match status" value="1"/>
</dbReference>
<dbReference type="InterPro" id="IPR037914">
    <property type="entry name" value="SpoVT-AbrB_sf"/>
</dbReference>
<keyword evidence="2" id="KW-0238">DNA-binding</keyword>
<name>A0A8T4L582_9ARCH</name>
<dbReference type="EMBL" id="JAGVWC010000010">
    <property type="protein sequence ID" value="MBS3061747.1"/>
    <property type="molecule type" value="Genomic_DNA"/>
</dbReference>
<dbReference type="SUPFAM" id="SSF89447">
    <property type="entry name" value="AbrB/MazE/MraZ-like"/>
    <property type="match status" value="1"/>
</dbReference>
<reference evidence="2" key="1">
    <citation type="submission" date="2021-03" db="EMBL/GenBank/DDBJ databases">
        <authorList>
            <person name="Jaffe A."/>
        </authorList>
    </citation>
    <scope>NUCLEOTIDE SEQUENCE</scope>
    <source>
        <strain evidence="2">RIFCSPLOWO2_01_FULL_AR10_48_17</strain>
    </source>
</reference>
<accession>A0A8T4L582</accession>
<dbReference type="GO" id="GO:0003677">
    <property type="term" value="F:DNA binding"/>
    <property type="evidence" value="ECO:0007669"/>
    <property type="project" value="UniProtKB-KW"/>
</dbReference>
<dbReference type="SMART" id="SM00966">
    <property type="entry name" value="SpoVT_AbrB"/>
    <property type="match status" value="1"/>
</dbReference>
<reference evidence="2" key="2">
    <citation type="submission" date="2021-05" db="EMBL/GenBank/DDBJ databases">
        <title>Protein family content uncovers lineage relationships and bacterial pathway maintenance mechanisms in DPANN archaea.</title>
        <authorList>
            <person name="Castelle C.J."/>
            <person name="Meheust R."/>
            <person name="Jaffe A.L."/>
            <person name="Seitz K."/>
            <person name="Gong X."/>
            <person name="Baker B.J."/>
            <person name="Banfield J.F."/>
        </authorList>
    </citation>
    <scope>NUCLEOTIDE SEQUENCE</scope>
    <source>
        <strain evidence="2">RIFCSPLOWO2_01_FULL_AR10_48_17</strain>
    </source>
</reference>
<dbReference type="AlphaFoldDB" id="A0A8T4L582"/>
<dbReference type="Pfam" id="PF04014">
    <property type="entry name" value="MazE_antitoxin"/>
    <property type="match status" value="1"/>
</dbReference>
<organism evidence="2 3">
    <name type="scientific">Candidatus Iainarchaeum sp</name>
    <dbReference type="NCBI Taxonomy" id="3101447"/>
    <lineage>
        <taxon>Archaea</taxon>
        <taxon>Candidatus Iainarchaeota</taxon>
        <taxon>Candidatus Iainarchaeia</taxon>
        <taxon>Candidatus Iainarchaeales</taxon>
        <taxon>Candidatus Iainarchaeaceae</taxon>
        <taxon>Candidatus Iainarchaeum</taxon>
    </lineage>
</organism>
<sequence length="94" mass="10518">MNFILICGSVSEVAITTISERGQVVIPKEIRDELGLTKNSGVAMKTVDGKLVVTKIKLSDKDFELKESFIKKMKKREKTKGIPIDSFAKRYGLE</sequence>
<protein>
    <submittedName>
        <fullName evidence="2">AbrB/MazE/SpoVT family DNA-binding domain-containing protein</fullName>
    </submittedName>
</protein>
<dbReference type="InterPro" id="IPR007159">
    <property type="entry name" value="SpoVT-AbrB_dom"/>
</dbReference>
<dbReference type="PROSITE" id="PS51740">
    <property type="entry name" value="SPOVT_ABRB"/>
    <property type="match status" value="1"/>
</dbReference>
<feature type="domain" description="SpoVT-AbrB" evidence="1">
    <location>
        <begin position="13"/>
        <end position="58"/>
    </location>
</feature>
<evidence type="ECO:0000313" key="2">
    <source>
        <dbReference type="EMBL" id="MBS3061747.1"/>
    </source>
</evidence>
<dbReference type="Proteomes" id="UP000675968">
    <property type="component" value="Unassembled WGS sequence"/>
</dbReference>